<dbReference type="AlphaFoldDB" id="A0A5N5VX65"/>
<dbReference type="CDD" id="cd01282">
    <property type="entry name" value="HTH_MerR-like_sg3"/>
    <property type="match status" value="1"/>
</dbReference>
<dbReference type="GO" id="GO:0003700">
    <property type="term" value="F:DNA-binding transcription factor activity"/>
    <property type="evidence" value="ECO:0007669"/>
    <property type="project" value="InterPro"/>
</dbReference>
<dbReference type="GO" id="GO:0003677">
    <property type="term" value="F:DNA binding"/>
    <property type="evidence" value="ECO:0007669"/>
    <property type="project" value="UniProtKB-KW"/>
</dbReference>
<organism evidence="4 5">
    <name type="scientific">Streptomyces mobaraensis</name>
    <name type="common">Streptoverticillium mobaraense</name>
    <dbReference type="NCBI Taxonomy" id="35621"/>
    <lineage>
        <taxon>Bacteria</taxon>
        <taxon>Bacillati</taxon>
        <taxon>Actinomycetota</taxon>
        <taxon>Actinomycetes</taxon>
        <taxon>Kitasatosporales</taxon>
        <taxon>Streptomycetaceae</taxon>
        <taxon>Streptomyces</taxon>
    </lineage>
</organism>
<dbReference type="Pfam" id="PF13411">
    <property type="entry name" value="MerR_1"/>
    <property type="match status" value="1"/>
</dbReference>
<dbReference type="OrthoDB" id="3824912at2"/>
<keyword evidence="5" id="KW-1185">Reference proteome</keyword>
<dbReference type="InterPro" id="IPR000551">
    <property type="entry name" value="MerR-type_HTH_dom"/>
</dbReference>
<name>A0A5N5VX65_STRMB</name>
<dbReference type="RefSeq" id="WP_004938609.1">
    <property type="nucleotide sequence ID" value="NZ_JBFADJ010000056.1"/>
</dbReference>
<dbReference type="EMBL" id="VOKX01000141">
    <property type="protein sequence ID" value="KAB7833079.1"/>
    <property type="molecule type" value="Genomic_DNA"/>
</dbReference>
<dbReference type="PRINTS" id="PR00040">
    <property type="entry name" value="HTHMERR"/>
</dbReference>
<evidence type="ECO:0000313" key="5">
    <source>
        <dbReference type="Proteomes" id="UP000327000"/>
    </source>
</evidence>
<evidence type="ECO:0000256" key="1">
    <source>
        <dbReference type="ARBA" id="ARBA00023125"/>
    </source>
</evidence>
<evidence type="ECO:0000313" key="4">
    <source>
        <dbReference type="EMBL" id="KAB7833079.1"/>
    </source>
</evidence>
<feature type="coiled-coil region" evidence="2">
    <location>
        <begin position="81"/>
        <end position="108"/>
    </location>
</feature>
<keyword evidence="1" id="KW-0238">DNA-binding</keyword>
<dbReference type="PROSITE" id="PS50937">
    <property type="entry name" value="HTH_MERR_2"/>
    <property type="match status" value="1"/>
</dbReference>
<protein>
    <submittedName>
        <fullName evidence="4">MerR family transcriptional regulator</fullName>
    </submittedName>
</protein>
<keyword evidence="2" id="KW-0175">Coiled coil</keyword>
<dbReference type="PANTHER" id="PTHR30204:SF93">
    <property type="entry name" value="HTH MERR-TYPE DOMAIN-CONTAINING PROTEIN"/>
    <property type="match status" value="1"/>
</dbReference>
<comment type="caution">
    <text evidence="4">The sequence shown here is derived from an EMBL/GenBank/DDBJ whole genome shotgun (WGS) entry which is preliminary data.</text>
</comment>
<proteinExistence type="predicted"/>
<accession>A0A5N5VX65</accession>
<dbReference type="Gene3D" id="1.10.1660.10">
    <property type="match status" value="1"/>
</dbReference>
<evidence type="ECO:0000256" key="2">
    <source>
        <dbReference type="SAM" id="Coils"/>
    </source>
</evidence>
<reference evidence="4 5" key="1">
    <citation type="journal article" date="2019" name="Microb. Cell Fact.">
        <title>Exploring novel herbicidin analogues by transcriptional regulator overexpression and MS/MS molecular networking.</title>
        <authorList>
            <person name="Shi Y."/>
            <person name="Gu R."/>
            <person name="Li Y."/>
            <person name="Wang X."/>
            <person name="Ren W."/>
            <person name="Li X."/>
            <person name="Wang L."/>
            <person name="Xie Y."/>
            <person name="Hong B."/>
        </authorList>
    </citation>
    <scope>NUCLEOTIDE SEQUENCE [LARGE SCALE GENOMIC DNA]</scope>
    <source>
        <strain evidence="4 5">US-43</strain>
    </source>
</reference>
<dbReference type="SUPFAM" id="SSF46955">
    <property type="entry name" value="Putative DNA-binding domain"/>
    <property type="match status" value="1"/>
</dbReference>
<dbReference type="SMART" id="SM00422">
    <property type="entry name" value="HTH_MERR"/>
    <property type="match status" value="1"/>
</dbReference>
<dbReference type="InterPro" id="IPR009061">
    <property type="entry name" value="DNA-bd_dom_put_sf"/>
</dbReference>
<dbReference type="Proteomes" id="UP000327000">
    <property type="component" value="Unassembled WGS sequence"/>
</dbReference>
<dbReference type="PANTHER" id="PTHR30204">
    <property type="entry name" value="REDOX-CYCLING DRUG-SENSING TRANSCRIPTIONAL ACTIVATOR SOXR"/>
    <property type="match status" value="1"/>
</dbReference>
<gene>
    <name evidence="4" type="ORF">FRZ00_34110</name>
</gene>
<sequence>MKIGELSAATGVSVRLLRYYEEQELLTPVRTPGGHRSYGPEAPLAVRRIRALLDAGLPTRVIREVLPCVEGDGLFVHPCVSDRLREQLRGMEERIAELEENRAGLAAILAVTEAAVG</sequence>
<dbReference type="InterPro" id="IPR047057">
    <property type="entry name" value="MerR_fam"/>
</dbReference>
<feature type="domain" description="HTH merR-type" evidence="3">
    <location>
        <begin position="1"/>
        <end position="68"/>
    </location>
</feature>
<evidence type="ECO:0000259" key="3">
    <source>
        <dbReference type="PROSITE" id="PS50937"/>
    </source>
</evidence>